<dbReference type="Gramene" id="CDY32594">
    <property type="protein sequence ID" value="CDY32594"/>
    <property type="gene ID" value="GSBRNA2T00052610001"/>
</dbReference>
<feature type="domain" description="Bifunctional inhibitor/plant lipid transfer protein/seed storage helical" evidence="5">
    <location>
        <begin position="37"/>
        <end position="97"/>
    </location>
</feature>
<feature type="chain" id="PRO_5044539559" evidence="4">
    <location>
        <begin position="35"/>
        <end position="98"/>
    </location>
</feature>
<keyword evidence="7" id="KW-1185">Reference proteome</keyword>
<proteinExistence type="inferred from homology"/>
<accession>A0A078H592</accession>
<sequence length="98" mass="10038">MASSSSSSKSSLAMIMKVAALAVALVLVATEVDGQSCNRHLSGLNVCGEFVVPGADKTNPSAECCSALEAVPSECLCNTMRIASRLPTRCSIPTLSCS</sequence>
<gene>
    <name evidence="6" type="primary">BnaC03g15620D</name>
    <name evidence="6" type="ORF">GSBRNA2T00052610001</name>
</gene>
<reference evidence="6 7" key="1">
    <citation type="journal article" date="2014" name="Science">
        <title>Plant genetics. Early allopolyploid evolution in the post-Neolithic Brassica napus oilseed genome.</title>
        <authorList>
            <person name="Chalhoub B."/>
            <person name="Denoeud F."/>
            <person name="Liu S."/>
            <person name="Parkin I.A."/>
            <person name="Tang H."/>
            <person name="Wang X."/>
            <person name="Chiquet J."/>
            <person name="Belcram H."/>
            <person name="Tong C."/>
            <person name="Samans B."/>
            <person name="Correa M."/>
            <person name="Da Silva C."/>
            <person name="Just J."/>
            <person name="Falentin C."/>
            <person name="Koh C.S."/>
            <person name="Le Clainche I."/>
            <person name="Bernard M."/>
            <person name="Bento P."/>
            <person name="Noel B."/>
            <person name="Labadie K."/>
            <person name="Alberti A."/>
            <person name="Charles M."/>
            <person name="Arnaud D."/>
            <person name="Guo H."/>
            <person name="Daviaud C."/>
            <person name="Alamery S."/>
            <person name="Jabbari K."/>
            <person name="Zhao M."/>
            <person name="Edger P.P."/>
            <person name="Chelaifa H."/>
            <person name="Tack D."/>
            <person name="Lassalle G."/>
            <person name="Mestiri I."/>
            <person name="Schnel N."/>
            <person name="Le Paslier M.C."/>
            <person name="Fan G."/>
            <person name="Renault V."/>
            <person name="Bayer P.E."/>
            <person name="Golicz A.A."/>
            <person name="Manoli S."/>
            <person name="Lee T.H."/>
            <person name="Thi V.H."/>
            <person name="Chalabi S."/>
            <person name="Hu Q."/>
            <person name="Fan C."/>
            <person name="Tollenaere R."/>
            <person name="Lu Y."/>
            <person name="Battail C."/>
            <person name="Shen J."/>
            <person name="Sidebottom C.H."/>
            <person name="Wang X."/>
            <person name="Canaguier A."/>
            <person name="Chauveau A."/>
            <person name="Berard A."/>
            <person name="Deniot G."/>
            <person name="Guan M."/>
            <person name="Liu Z."/>
            <person name="Sun F."/>
            <person name="Lim Y.P."/>
            <person name="Lyons E."/>
            <person name="Town C.D."/>
            <person name="Bancroft I."/>
            <person name="Wang X."/>
            <person name="Meng J."/>
            <person name="Ma J."/>
            <person name="Pires J.C."/>
            <person name="King G.J."/>
            <person name="Brunel D."/>
            <person name="Delourme R."/>
            <person name="Renard M."/>
            <person name="Aury J.M."/>
            <person name="Adams K.L."/>
            <person name="Batley J."/>
            <person name="Snowdon R.J."/>
            <person name="Tost J."/>
            <person name="Edwards D."/>
            <person name="Zhou Y."/>
            <person name="Hua W."/>
            <person name="Sharpe A.G."/>
            <person name="Paterson A.H."/>
            <person name="Guan C."/>
            <person name="Wincker P."/>
        </authorList>
    </citation>
    <scope>NUCLEOTIDE SEQUENCE [LARGE SCALE GENOMIC DNA]</scope>
    <source>
        <strain evidence="7">cv. Darmor-bzh</strain>
    </source>
</reference>
<evidence type="ECO:0000256" key="1">
    <source>
        <dbReference type="ARBA" id="ARBA00004613"/>
    </source>
</evidence>
<evidence type="ECO:0000313" key="7">
    <source>
        <dbReference type="Proteomes" id="UP000028999"/>
    </source>
</evidence>
<dbReference type="PaxDb" id="3708-A0A078H592"/>
<keyword evidence="2" id="KW-0964">Secreted</keyword>
<dbReference type="SUPFAM" id="SSF47699">
    <property type="entry name" value="Bifunctional inhibitor/lipid-transfer protein/seed storage 2S albumin"/>
    <property type="match status" value="1"/>
</dbReference>
<dbReference type="STRING" id="3708.A0A078H592"/>
<feature type="signal peptide" evidence="4">
    <location>
        <begin position="1"/>
        <end position="34"/>
    </location>
</feature>
<evidence type="ECO:0000256" key="2">
    <source>
        <dbReference type="ARBA" id="ARBA00022525"/>
    </source>
</evidence>
<dbReference type="SMR" id="A0A078H592"/>
<dbReference type="GO" id="GO:0005576">
    <property type="term" value="C:extracellular region"/>
    <property type="evidence" value="ECO:0007669"/>
    <property type="project" value="UniProtKB-SubCell"/>
</dbReference>
<comment type="similarity">
    <text evidence="3">Belongs to the A9/FIL1 family.</text>
</comment>
<dbReference type="KEGG" id="bna:106412934"/>
<dbReference type="PANTHER" id="PTHR35501">
    <property type="entry name" value="PROTEIN YY1"/>
    <property type="match status" value="1"/>
</dbReference>
<dbReference type="InterPro" id="IPR016140">
    <property type="entry name" value="Bifunc_inhib/LTP/seed_store"/>
</dbReference>
<dbReference type="EMBL" id="LK032297">
    <property type="protein sequence ID" value="CDY32594.1"/>
    <property type="molecule type" value="Genomic_DNA"/>
</dbReference>
<comment type="subcellular location">
    <subcellularLocation>
        <location evidence="1">Secreted</location>
    </subcellularLocation>
</comment>
<dbReference type="InterPro" id="IPR036312">
    <property type="entry name" value="Bifun_inhib/LTP/seed_sf"/>
</dbReference>
<dbReference type="Pfam" id="PF00234">
    <property type="entry name" value="Tryp_alpha_amyl"/>
    <property type="match status" value="1"/>
</dbReference>
<dbReference type="Gene3D" id="1.10.110.10">
    <property type="entry name" value="Plant lipid-transfer and hydrophobic proteins"/>
    <property type="match status" value="1"/>
</dbReference>
<evidence type="ECO:0000256" key="3">
    <source>
        <dbReference type="ARBA" id="ARBA00038300"/>
    </source>
</evidence>
<evidence type="ECO:0000256" key="4">
    <source>
        <dbReference type="SAM" id="SignalP"/>
    </source>
</evidence>
<dbReference type="AlphaFoldDB" id="A0A078H592"/>
<dbReference type="PANTHER" id="PTHR35501:SF3">
    <property type="entry name" value="PROTEIN YY1"/>
    <property type="match status" value="1"/>
</dbReference>
<dbReference type="OrthoDB" id="1873458at2759"/>
<organism evidence="6 7">
    <name type="scientific">Brassica napus</name>
    <name type="common">Rape</name>
    <dbReference type="NCBI Taxonomy" id="3708"/>
    <lineage>
        <taxon>Eukaryota</taxon>
        <taxon>Viridiplantae</taxon>
        <taxon>Streptophyta</taxon>
        <taxon>Embryophyta</taxon>
        <taxon>Tracheophyta</taxon>
        <taxon>Spermatophyta</taxon>
        <taxon>Magnoliopsida</taxon>
        <taxon>eudicotyledons</taxon>
        <taxon>Gunneridae</taxon>
        <taxon>Pentapetalae</taxon>
        <taxon>rosids</taxon>
        <taxon>malvids</taxon>
        <taxon>Brassicales</taxon>
        <taxon>Brassicaceae</taxon>
        <taxon>Brassiceae</taxon>
        <taxon>Brassica</taxon>
    </lineage>
</organism>
<evidence type="ECO:0000259" key="5">
    <source>
        <dbReference type="SMART" id="SM00499"/>
    </source>
</evidence>
<dbReference type="OMA" id="SAVNHEC"/>
<dbReference type="Proteomes" id="UP000028999">
    <property type="component" value="Unassembled WGS sequence"/>
</dbReference>
<keyword evidence="4" id="KW-0732">Signal</keyword>
<protein>
    <submittedName>
        <fullName evidence="6">BnaC03g15620D protein</fullName>
    </submittedName>
</protein>
<name>A0A078H592_BRANA</name>
<evidence type="ECO:0000313" key="6">
    <source>
        <dbReference type="EMBL" id="CDY32594.1"/>
    </source>
</evidence>
<dbReference type="SMART" id="SM00499">
    <property type="entry name" value="AAI"/>
    <property type="match status" value="1"/>
</dbReference>